<dbReference type="SMART" id="SM00559">
    <property type="entry name" value="Ku78"/>
    <property type="match status" value="1"/>
</dbReference>
<dbReference type="InterPro" id="IPR006164">
    <property type="entry name" value="DNA_bd_Ku70/Ku80"/>
</dbReference>
<sequence>LRRMKEAVVFAIDVGSTMTAEGIAQCKSVLRHELRRKFIQGGQDEVGLVTFGSGTTRNVLNDEHSGEYVHVEVVSGIVKPDVSMMERVDVIDLSGEEVEGDTFDAIVVALNELHVRVKKLKFEKRVVVLTSAGGESPPPDQIEEIASLLKGQNCTVKVVFLGDKNGHTENRAALKLLVKYCEGESMTMSIDEALAIASRPAKKSVRPTAKYKGPFEITSIVKLNVSTYGKTMIANLPSLKKQSDRAPDSDIKLQTASFNKQTNTEVEREHRVKAYRYGKDRVAISNVDEAMYECTTSKCLQVMGFLPRTSLPRHLFMSSVDCVVANPDYEATVAGFQAVMIAMTELDYVAIVRYVKRDGVAAKLAVLHPGIENRTDVAYLNILPFADDMRQYDFGSVSRVQVTKRQLDAADALIDNLDLSRAWKSPEGEDVEALDPDFTYNPVLQRFYEALEIRSLDPDAPIPDLSHDVRSAMEPMEDLFDAAQSSFDAFKQLFPLEAVPEKKKRAGGERADWRAQLEAATAEGVDGVPSTISSIEDYQHMMANPETSATATLRLVDVVVKMLDESFQGSADTQALDWLETARTMCRTMAMFDAYNNALDVVKERVPPAFLDKMASRGLYPIDSSECKGSPVAPEEARLFFTQPFPTAIADTTGTGNDDESSIWDEWGDL</sequence>
<dbReference type="Gene3D" id="3.40.50.410">
    <property type="entry name" value="von Willebrand factor, type A domain"/>
    <property type="match status" value="1"/>
</dbReference>
<dbReference type="Proteomes" id="UP000039324">
    <property type="component" value="Unassembled WGS sequence"/>
</dbReference>
<comment type="similarity">
    <text evidence="3">Belongs to the ku80 family.</text>
</comment>
<feature type="region of interest" description="Disordered" evidence="14">
    <location>
        <begin position="649"/>
        <end position="670"/>
    </location>
</feature>
<dbReference type="OrthoDB" id="30826at2759"/>
<dbReference type="InterPro" id="IPR024193">
    <property type="entry name" value="Ku80"/>
</dbReference>
<evidence type="ECO:0000313" key="16">
    <source>
        <dbReference type="EMBL" id="CEO94558.1"/>
    </source>
</evidence>
<dbReference type="GO" id="GO:0005524">
    <property type="term" value="F:ATP binding"/>
    <property type="evidence" value="ECO:0007669"/>
    <property type="project" value="UniProtKB-KW"/>
</dbReference>
<evidence type="ECO:0000256" key="11">
    <source>
        <dbReference type="ARBA" id="ARBA00023172"/>
    </source>
</evidence>
<evidence type="ECO:0000256" key="13">
    <source>
        <dbReference type="ARBA" id="ARBA00023242"/>
    </source>
</evidence>
<dbReference type="GO" id="GO:0042162">
    <property type="term" value="F:telomeric DNA binding"/>
    <property type="evidence" value="ECO:0007669"/>
    <property type="project" value="InterPro"/>
</dbReference>
<dbReference type="InterPro" id="IPR002035">
    <property type="entry name" value="VWF_A"/>
</dbReference>
<dbReference type="EMBL" id="CDSF01000001">
    <property type="protein sequence ID" value="CEO94558.1"/>
    <property type="molecule type" value="Genomic_DNA"/>
</dbReference>
<gene>
    <name evidence="16" type="ORF">PBRA_000343</name>
</gene>
<evidence type="ECO:0000256" key="2">
    <source>
        <dbReference type="ARBA" id="ARBA00004286"/>
    </source>
</evidence>
<dbReference type="PANTHER" id="PTHR12604:SF4">
    <property type="entry name" value="X-RAY REPAIR CROSS-COMPLEMENTING PROTEIN 5"/>
    <property type="match status" value="1"/>
</dbReference>
<dbReference type="CDD" id="cd00873">
    <property type="entry name" value="KU80"/>
    <property type="match status" value="1"/>
</dbReference>
<dbReference type="GO" id="GO:0016787">
    <property type="term" value="F:hydrolase activity"/>
    <property type="evidence" value="ECO:0007669"/>
    <property type="project" value="UniProtKB-KW"/>
</dbReference>
<reference evidence="16 17" key="1">
    <citation type="submission" date="2015-02" db="EMBL/GenBank/DDBJ databases">
        <authorList>
            <person name="Chooi Y.-H."/>
        </authorList>
    </citation>
    <scope>NUCLEOTIDE SEQUENCE [LARGE SCALE GENOMIC DNA]</scope>
    <source>
        <strain evidence="16">E3</strain>
    </source>
</reference>
<feature type="domain" description="VWFA" evidence="15">
    <location>
        <begin position="7"/>
        <end position="205"/>
    </location>
</feature>
<dbReference type="GO" id="GO:0043564">
    <property type="term" value="C:Ku70:Ku80 complex"/>
    <property type="evidence" value="ECO:0007669"/>
    <property type="project" value="InterPro"/>
</dbReference>
<dbReference type="Gene3D" id="2.40.290.10">
    <property type="match status" value="1"/>
</dbReference>
<organism evidence="16 17">
    <name type="scientific">Plasmodiophora brassicae</name>
    <name type="common">Clubroot disease agent</name>
    <dbReference type="NCBI Taxonomy" id="37360"/>
    <lineage>
        <taxon>Eukaryota</taxon>
        <taxon>Sar</taxon>
        <taxon>Rhizaria</taxon>
        <taxon>Endomyxa</taxon>
        <taxon>Phytomyxea</taxon>
        <taxon>Plasmodiophorida</taxon>
        <taxon>Plasmodiophoridae</taxon>
        <taxon>Plasmodiophora</taxon>
    </lineage>
</organism>
<evidence type="ECO:0000256" key="6">
    <source>
        <dbReference type="ARBA" id="ARBA00022763"/>
    </source>
</evidence>
<protein>
    <recommendedName>
        <fullName evidence="15">VWFA domain-containing protein</fullName>
    </recommendedName>
</protein>
<dbReference type="Pfam" id="PF08785">
    <property type="entry name" value="Ku_PK_bind"/>
    <property type="match status" value="1"/>
</dbReference>
<accession>A0A0G4IH98</accession>
<evidence type="ECO:0000256" key="4">
    <source>
        <dbReference type="ARBA" id="ARBA00022454"/>
    </source>
</evidence>
<dbReference type="PROSITE" id="PS50234">
    <property type="entry name" value="VWFA"/>
    <property type="match status" value="1"/>
</dbReference>
<dbReference type="GO" id="GO:0005694">
    <property type="term" value="C:chromosome"/>
    <property type="evidence" value="ECO:0007669"/>
    <property type="project" value="UniProtKB-SubCell"/>
</dbReference>
<keyword evidence="17" id="KW-1185">Reference proteome</keyword>
<dbReference type="PANTHER" id="PTHR12604">
    <property type="entry name" value="KU AUTOANTIGEN DNA HELICASE"/>
    <property type="match status" value="1"/>
</dbReference>
<dbReference type="GO" id="GO:0003678">
    <property type="term" value="F:DNA helicase activity"/>
    <property type="evidence" value="ECO:0007669"/>
    <property type="project" value="InterPro"/>
</dbReference>
<dbReference type="FunFam" id="1.10.1600.10:FF:000002">
    <property type="entry name" value="X-ray repair cross-complementing protein 5"/>
    <property type="match status" value="1"/>
</dbReference>
<dbReference type="GO" id="GO:0000723">
    <property type="term" value="P:telomere maintenance"/>
    <property type="evidence" value="ECO:0007669"/>
    <property type="project" value="InterPro"/>
</dbReference>
<name>A0A0G4IH98_PLABS</name>
<dbReference type="Gene3D" id="1.10.1600.10">
    <property type="match status" value="1"/>
</dbReference>
<evidence type="ECO:0000256" key="8">
    <source>
        <dbReference type="ARBA" id="ARBA00022806"/>
    </source>
</evidence>
<dbReference type="InterPro" id="IPR036494">
    <property type="entry name" value="Ku_C_sf"/>
</dbReference>
<keyword evidence="6" id="KW-0227">DNA damage</keyword>
<keyword evidence="10" id="KW-0238">DNA-binding</keyword>
<keyword evidence="13" id="KW-0539">Nucleus</keyword>
<dbReference type="Gene3D" id="1.25.40.240">
    <property type="entry name" value="Ku, C-terminal domain"/>
    <property type="match status" value="1"/>
</dbReference>
<dbReference type="InterPro" id="IPR014893">
    <property type="entry name" value="Ku_PK_bind"/>
</dbReference>
<feature type="non-terminal residue" evidence="16">
    <location>
        <position position="1"/>
    </location>
</feature>
<evidence type="ECO:0000256" key="3">
    <source>
        <dbReference type="ARBA" id="ARBA00007726"/>
    </source>
</evidence>
<dbReference type="InterPro" id="IPR016194">
    <property type="entry name" value="SPOC-like_C_dom_sf"/>
</dbReference>
<comment type="subcellular location">
    <subcellularLocation>
        <location evidence="2">Chromosome</location>
    </subcellularLocation>
    <subcellularLocation>
        <location evidence="1">Nucleus</location>
    </subcellularLocation>
</comment>
<dbReference type="SUPFAM" id="SSF101420">
    <property type="entry name" value="C-terminal domain of Ku80"/>
    <property type="match status" value="1"/>
</dbReference>
<keyword evidence="4" id="KW-0158">Chromosome</keyword>
<dbReference type="InterPro" id="IPR005160">
    <property type="entry name" value="Ku_C"/>
</dbReference>
<dbReference type="SUPFAM" id="SSF53300">
    <property type="entry name" value="vWA-like"/>
    <property type="match status" value="1"/>
</dbReference>
<keyword evidence="8" id="KW-0347">Helicase</keyword>
<dbReference type="GO" id="GO:0006303">
    <property type="term" value="P:double-strand break repair via nonhomologous end joining"/>
    <property type="evidence" value="ECO:0007669"/>
    <property type="project" value="InterPro"/>
</dbReference>
<evidence type="ECO:0000256" key="14">
    <source>
        <dbReference type="SAM" id="MobiDB-lite"/>
    </source>
</evidence>
<dbReference type="SUPFAM" id="SSF100939">
    <property type="entry name" value="SPOC domain-like"/>
    <property type="match status" value="1"/>
</dbReference>
<evidence type="ECO:0000256" key="7">
    <source>
        <dbReference type="ARBA" id="ARBA00022801"/>
    </source>
</evidence>
<dbReference type="STRING" id="37360.A0A0G4IH98"/>
<dbReference type="Pfam" id="PF02735">
    <property type="entry name" value="Ku"/>
    <property type="match status" value="1"/>
</dbReference>
<dbReference type="OMA" id="RNDSIHY"/>
<keyword evidence="12" id="KW-0234">DNA repair</keyword>
<evidence type="ECO:0000313" key="17">
    <source>
        <dbReference type="Proteomes" id="UP000039324"/>
    </source>
</evidence>
<evidence type="ECO:0000256" key="1">
    <source>
        <dbReference type="ARBA" id="ARBA00004123"/>
    </source>
</evidence>
<dbReference type="Pfam" id="PF03730">
    <property type="entry name" value="Ku_C"/>
    <property type="match status" value="1"/>
</dbReference>
<dbReference type="InterPro" id="IPR036465">
    <property type="entry name" value="vWFA_dom_sf"/>
</dbReference>
<feature type="compositionally biased region" description="Acidic residues" evidence="14">
    <location>
        <begin position="657"/>
        <end position="670"/>
    </location>
</feature>
<keyword evidence="7" id="KW-0378">Hydrolase</keyword>
<proteinExistence type="inferred from homology"/>
<evidence type="ECO:0000256" key="10">
    <source>
        <dbReference type="ARBA" id="ARBA00023125"/>
    </source>
</evidence>
<evidence type="ECO:0000259" key="15">
    <source>
        <dbReference type="PROSITE" id="PS50234"/>
    </source>
</evidence>
<dbReference type="AlphaFoldDB" id="A0A0G4IH98"/>
<evidence type="ECO:0000256" key="5">
    <source>
        <dbReference type="ARBA" id="ARBA00022741"/>
    </source>
</evidence>
<keyword evidence="9" id="KW-0067">ATP-binding</keyword>
<keyword evidence="11" id="KW-0233">DNA recombination</keyword>
<dbReference type="GO" id="GO:0003684">
    <property type="term" value="F:damaged DNA binding"/>
    <property type="evidence" value="ECO:0007669"/>
    <property type="project" value="InterPro"/>
</dbReference>
<keyword evidence="5" id="KW-0547">Nucleotide-binding</keyword>
<dbReference type="GO" id="GO:0006310">
    <property type="term" value="P:DNA recombination"/>
    <property type="evidence" value="ECO:0007669"/>
    <property type="project" value="UniProtKB-KW"/>
</dbReference>
<evidence type="ECO:0000256" key="12">
    <source>
        <dbReference type="ARBA" id="ARBA00023204"/>
    </source>
</evidence>
<dbReference type="GO" id="GO:0003690">
    <property type="term" value="F:double-stranded DNA binding"/>
    <property type="evidence" value="ECO:0007669"/>
    <property type="project" value="TreeGrafter"/>
</dbReference>
<evidence type="ECO:0000256" key="9">
    <source>
        <dbReference type="ARBA" id="ARBA00022840"/>
    </source>
</evidence>